<reference evidence="2 3" key="1">
    <citation type="submission" date="2016-04" db="EMBL/GenBank/DDBJ databases">
        <title>Draft genome of Fonsecaea erecta CBS 125763.</title>
        <authorList>
            <person name="Weiss V.A."/>
            <person name="Vicente V.A."/>
            <person name="Raittz R.T."/>
            <person name="Moreno L.F."/>
            <person name="De Souza E.M."/>
            <person name="Pedrosa F.O."/>
            <person name="Steffens M.B."/>
            <person name="Faoro H."/>
            <person name="Tadra-Sfeir M.Z."/>
            <person name="Najafzadeh M.J."/>
            <person name="Felipe M.S."/>
            <person name="Teixeira M."/>
            <person name="Sun J."/>
            <person name="Xi L."/>
            <person name="Gomes R."/>
            <person name="De Azevedo C.M."/>
            <person name="Salgado C.G."/>
            <person name="Da Silva M.B."/>
            <person name="Nascimento M.F."/>
            <person name="Queiroz-Telles F."/>
            <person name="Attili D.S."/>
            <person name="Gorbushina A."/>
        </authorList>
    </citation>
    <scope>NUCLEOTIDE SEQUENCE [LARGE SCALE GENOMIC DNA]</scope>
    <source>
        <strain evidence="2 3">CBS 125763</strain>
    </source>
</reference>
<keyword evidence="3" id="KW-1185">Reference proteome</keyword>
<feature type="compositionally biased region" description="Acidic residues" evidence="1">
    <location>
        <begin position="54"/>
        <end position="72"/>
    </location>
</feature>
<accession>A0A178ZL03</accession>
<dbReference type="RefSeq" id="XP_018693528.1">
    <property type="nucleotide sequence ID" value="XM_018836675.1"/>
</dbReference>
<dbReference type="GeneID" id="30009331"/>
<evidence type="ECO:0000313" key="2">
    <source>
        <dbReference type="EMBL" id="OAP60161.1"/>
    </source>
</evidence>
<feature type="compositionally biased region" description="Low complexity" evidence="1">
    <location>
        <begin position="92"/>
        <end position="104"/>
    </location>
</feature>
<evidence type="ECO:0000256" key="1">
    <source>
        <dbReference type="SAM" id="MobiDB-lite"/>
    </source>
</evidence>
<name>A0A178ZL03_9EURO</name>
<organism evidence="2 3">
    <name type="scientific">Fonsecaea erecta</name>
    <dbReference type="NCBI Taxonomy" id="1367422"/>
    <lineage>
        <taxon>Eukaryota</taxon>
        <taxon>Fungi</taxon>
        <taxon>Dikarya</taxon>
        <taxon>Ascomycota</taxon>
        <taxon>Pezizomycotina</taxon>
        <taxon>Eurotiomycetes</taxon>
        <taxon>Chaetothyriomycetidae</taxon>
        <taxon>Chaetothyriales</taxon>
        <taxon>Herpotrichiellaceae</taxon>
        <taxon>Fonsecaea</taxon>
    </lineage>
</organism>
<dbReference type="Proteomes" id="UP000078343">
    <property type="component" value="Unassembled WGS sequence"/>
</dbReference>
<comment type="caution">
    <text evidence="2">The sequence shown here is derived from an EMBL/GenBank/DDBJ whole genome shotgun (WGS) entry which is preliminary data.</text>
</comment>
<dbReference type="EMBL" id="LVYI01000004">
    <property type="protein sequence ID" value="OAP60161.1"/>
    <property type="molecule type" value="Genomic_DNA"/>
</dbReference>
<feature type="compositionally biased region" description="Basic residues" evidence="1">
    <location>
        <begin position="257"/>
        <end position="269"/>
    </location>
</feature>
<feature type="region of interest" description="Disordered" evidence="1">
    <location>
        <begin position="42"/>
        <end position="278"/>
    </location>
</feature>
<dbReference type="AlphaFoldDB" id="A0A178ZL03"/>
<feature type="compositionally biased region" description="Polar residues" evidence="1">
    <location>
        <begin position="105"/>
        <end position="115"/>
    </location>
</feature>
<sequence length="278" mass="29142">MAPAKGAGASSMANTATGASAADIATNQALLFHAEAARLAKSWLRGPNIGDERDAADDDDDGDQDKADEEFEKEFLRNKDSYSETGGIGYHPPTESTPSTSTTPGLSDSATTTFLRKQLLRGHQQRGRATNGTANTHSATTGPRPQIQVSRRTKGGEEDSDEEESRSGVGKSKRKANNIRRPAVGISAATSAPLKDQAETGPLPEGSGAISAPTQSHGESDRAVHAPESSIPDLSQPKPSKKRGAGSYLDELLASRAAKKQKKKNKNKGKGLAESEPG</sequence>
<dbReference type="OrthoDB" id="4159597at2759"/>
<evidence type="ECO:0000313" key="3">
    <source>
        <dbReference type="Proteomes" id="UP000078343"/>
    </source>
</evidence>
<feature type="compositionally biased region" description="Basic and acidic residues" evidence="1">
    <location>
        <begin position="73"/>
        <end position="82"/>
    </location>
</feature>
<protein>
    <submittedName>
        <fullName evidence="2">Uncharacterized protein</fullName>
    </submittedName>
</protein>
<feature type="compositionally biased region" description="Polar residues" evidence="1">
    <location>
        <begin position="127"/>
        <end position="150"/>
    </location>
</feature>
<gene>
    <name evidence="2" type="ORF">AYL99_05163</name>
</gene>
<proteinExistence type="predicted"/>